<dbReference type="GO" id="GO:0000160">
    <property type="term" value="P:phosphorelay signal transduction system"/>
    <property type="evidence" value="ECO:0007669"/>
    <property type="project" value="UniProtKB-KW"/>
</dbReference>
<evidence type="ECO:0000256" key="5">
    <source>
        <dbReference type="ARBA" id="ARBA00023108"/>
    </source>
</evidence>
<dbReference type="Pfam" id="PF06203">
    <property type="entry name" value="CCT"/>
    <property type="match status" value="1"/>
</dbReference>
<organism evidence="13 14">
    <name type="scientific">Cephalotus follicularis</name>
    <name type="common">Albany pitcher plant</name>
    <dbReference type="NCBI Taxonomy" id="3775"/>
    <lineage>
        <taxon>Eukaryota</taxon>
        <taxon>Viridiplantae</taxon>
        <taxon>Streptophyta</taxon>
        <taxon>Embryophyta</taxon>
        <taxon>Tracheophyta</taxon>
        <taxon>Spermatophyta</taxon>
        <taxon>Magnoliopsida</taxon>
        <taxon>eudicotyledons</taxon>
        <taxon>Gunneridae</taxon>
        <taxon>Pentapetalae</taxon>
        <taxon>rosids</taxon>
        <taxon>fabids</taxon>
        <taxon>Oxalidales</taxon>
        <taxon>Cephalotaceae</taxon>
        <taxon>Cephalotus</taxon>
    </lineage>
</organism>
<dbReference type="SMART" id="SM00448">
    <property type="entry name" value="REC"/>
    <property type="match status" value="1"/>
</dbReference>
<evidence type="ECO:0000313" key="13">
    <source>
        <dbReference type="EMBL" id="GAV74745.1"/>
    </source>
</evidence>
<feature type="compositionally biased region" description="Basic and acidic residues" evidence="10">
    <location>
        <begin position="10"/>
        <end position="22"/>
    </location>
</feature>
<sequence length="709" mass="78514">MGEEVVASSGEEKMMETEKDRSSSSISYSSSEVLVVPSLVLRILLVEADDSTRQIIAALLRKCSYKVCAVADGLRAWEKLKDRPNNVDLILTEVELPSISGFALLTLVMEHEICKNIPVIMMSSQDSISMVLKCMLKGAADFLIKPVRRNEMKNLWQHVWRRQMLNAGQVPENLPDGQHKADAISETNASSNHSSDYVTSMQKIKDCREKGNDSQSSCTSPYLEAECAYVQNVQGLSQMKCKSPPNLSNTDIEKHEEYVTLDRESLMPESDAGVKSYGLRSEVAPCNEGYDLNAVRLEEDSFHIKQMIRDEGVEPERDRGNANIHCGTCGLNDEPVEPCNGAIDLIGTFDSHIKTFNRHSIYSKGVNKFEFAPQLELSLRRFCPSSLKDQENEERHTLNHSNASAFSWYNNGLTMQPQSPALAGNCSKLKESKSRKLLSSQHSENTFGASHPNFAITSNSQKNVTSLTIGQSGQAELAKPSPRHGLISVPGLRFDNVSAEYGPIPLYHSQSGLPSAWSPKFSYQQENSPLTMSTSIHSNAEIYGSGKGYNKSDETLNHSGDLNMDEQNNMEPMGDLRQDSPVVGQSEGSSLCNGVANHNSSSLYGGISSGSENVATSVAVVEKALAPQNFKDGGIFAHDKFRGMDSYHSSQREAALTKFRLKRKDRCYEKKVRYQSRKRLAEQRPRVKGQFVRQLQTDTVVSIDADGCH</sequence>
<accession>A0A1Q3C3D9</accession>
<evidence type="ECO:0000313" key="14">
    <source>
        <dbReference type="Proteomes" id="UP000187406"/>
    </source>
</evidence>
<feature type="region of interest" description="Disordered" evidence="10">
    <location>
        <begin position="433"/>
        <end position="455"/>
    </location>
</feature>
<evidence type="ECO:0000256" key="1">
    <source>
        <dbReference type="ARBA" id="ARBA00004123"/>
    </source>
</evidence>
<evidence type="ECO:0000256" key="4">
    <source>
        <dbReference type="ARBA" id="ARBA00023015"/>
    </source>
</evidence>
<evidence type="ECO:0000259" key="12">
    <source>
        <dbReference type="PROSITE" id="PS51017"/>
    </source>
</evidence>
<feature type="domain" description="Response regulatory" evidence="11">
    <location>
        <begin position="42"/>
        <end position="160"/>
    </location>
</feature>
<proteinExistence type="inferred from homology"/>
<dbReference type="InterPro" id="IPR045279">
    <property type="entry name" value="ARR-like"/>
</dbReference>
<comment type="caution">
    <text evidence="13">The sequence shown here is derived from an EMBL/GenBank/DDBJ whole genome shotgun (WGS) entry which is preliminary data.</text>
</comment>
<keyword evidence="3" id="KW-0902">Two-component regulatory system</keyword>
<dbReference type="InterPro" id="IPR001789">
    <property type="entry name" value="Sig_transdc_resp-reg_receiver"/>
</dbReference>
<dbReference type="GO" id="GO:0048511">
    <property type="term" value="P:rhythmic process"/>
    <property type="evidence" value="ECO:0007669"/>
    <property type="project" value="UniProtKB-KW"/>
</dbReference>
<dbReference type="Pfam" id="PF00072">
    <property type="entry name" value="Response_reg"/>
    <property type="match status" value="1"/>
</dbReference>
<evidence type="ECO:0000256" key="8">
    <source>
        <dbReference type="PROSITE-ProRule" id="PRU00169"/>
    </source>
</evidence>
<dbReference type="AlphaFoldDB" id="A0A1Q3C3D9"/>
<keyword evidence="14" id="KW-1185">Reference proteome</keyword>
<dbReference type="GO" id="GO:0009736">
    <property type="term" value="P:cytokinin-activated signaling pathway"/>
    <property type="evidence" value="ECO:0007669"/>
    <property type="project" value="InterPro"/>
</dbReference>
<keyword evidence="6" id="KW-0804">Transcription</keyword>
<dbReference type="EMBL" id="BDDD01001271">
    <property type="protein sequence ID" value="GAV74745.1"/>
    <property type="molecule type" value="Genomic_DNA"/>
</dbReference>
<protein>
    <submittedName>
        <fullName evidence="13">Response_reg domain-containing protein/CCT domain-containing protein</fullName>
    </submittedName>
</protein>
<gene>
    <name evidence="13" type="ORF">CFOL_v3_18225</name>
</gene>
<dbReference type="PROSITE" id="PS50110">
    <property type="entry name" value="RESPONSE_REGULATORY"/>
    <property type="match status" value="1"/>
</dbReference>
<keyword evidence="7 9" id="KW-0539">Nucleus</keyword>
<dbReference type="InterPro" id="IPR011006">
    <property type="entry name" value="CheY-like_superfamily"/>
</dbReference>
<comment type="caution">
    <text evidence="8">Lacks conserved residue(s) required for the propagation of feature annotation.</text>
</comment>
<comment type="similarity">
    <text evidence="2">Belongs to the ARR-like family.</text>
</comment>
<evidence type="ECO:0000256" key="9">
    <source>
        <dbReference type="PROSITE-ProRule" id="PRU00357"/>
    </source>
</evidence>
<keyword evidence="5" id="KW-0090">Biological rhythms</keyword>
<dbReference type="GO" id="GO:0005634">
    <property type="term" value="C:nucleus"/>
    <property type="evidence" value="ECO:0007669"/>
    <property type="project" value="UniProtKB-SubCell"/>
</dbReference>
<evidence type="ECO:0000256" key="3">
    <source>
        <dbReference type="ARBA" id="ARBA00023012"/>
    </source>
</evidence>
<dbReference type="Proteomes" id="UP000187406">
    <property type="component" value="Unassembled WGS sequence"/>
</dbReference>
<dbReference type="STRING" id="3775.A0A1Q3C3D9"/>
<dbReference type="CDD" id="cd17582">
    <property type="entry name" value="psREC_PRR"/>
    <property type="match status" value="1"/>
</dbReference>
<evidence type="ECO:0000256" key="7">
    <source>
        <dbReference type="ARBA" id="ARBA00023242"/>
    </source>
</evidence>
<reference evidence="14" key="1">
    <citation type="submission" date="2016-04" db="EMBL/GenBank/DDBJ databases">
        <title>Cephalotus genome sequencing.</title>
        <authorList>
            <person name="Fukushima K."/>
            <person name="Hasebe M."/>
            <person name="Fang X."/>
        </authorList>
    </citation>
    <scope>NUCLEOTIDE SEQUENCE [LARGE SCALE GENOMIC DNA]</scope>
    <source>
        <strain evidence="14">cv. St1</strain>
    </source>
</reference>
<evidence type="ECO:0000256" key="2">
    <source>
        <dbReference type="ARBA" id="ARBA00010330"/>
    </source>
</evidence>
<dbReference type="InterPro" id="IPR010402">
    <property type="entry name" value="CCT_domain"/>
</dbReference>
<keyword evidence="4" id="KW-0805">Transcription regulation</keyword>
<comment type="subcellular location">
    <subcellularLocation>
        <location evidence="1 9">Nucleus</location>
    </subcellularLocation>
</comment>
<evidence type="ECO:0000259" key="11">
    <source>
        <dbReference type="PROSITE" id="PS50110"/>
    </source>
</evidence>
<evidence type="ECO:0000256" key="6">
    <source>
        <dbReference type="ARBA" id="ARBA00023163"/>
    </source>
</evidence>
<dbReference type="PROSITE" id="PS51017">
    <property type="entry name" value="CCT"/>
    <property type="match status" value="1"/>
</dbReference>
<evidence type="ECO:0000256" key="10">
    <source>
        <dbReference type="SAM" id="MobiDB-lite"/>
    </source>
</evidence>
<dbReference type="InParanoid" id="A0A1Q3C3D9"/>
<dbReference type="PANTHER" id="PTHR43874:SF146">
    <property type="entry name" value="TWO-COMPONENT RESPONSE REGULATOR-LIKE APRR9"/>
    <property type="match status" value="1"/>
</dbReference>
<feature type="compositionally biased region" description="Polar residues" evidence="10">
    <location>
        <begin position="559"/>
        <end position="570"/>
    </location>
</feature>
<dbReference type="SUPFAM" id="SSF52172">
    <property type="entry name" value="CheY-like"/>
    <property type="match status" value="1"/>
</dbReference>
<dbReference type="Gene3D" id="3.40.50.2300">
    <property type="match status" value="1"/>
</dbReference>
<feature type="domain" description="CCT" evidence="12">
    <location>
        <begin position="652"/>
        <end position="694"/>
    </location>
</feature>
<dbReference type="PANTHER" id="PTHR43874">
    <property type="entry name" value="TWO-COMPONENT RESPONSE REGULATOR"/>
    <property type="match status" value="1"/>
</dbReference>
<feature type="region of interest" description="Disordered" evidence="10">
    <location>
        <begin position="559"/>
        <end position="589"/>
    </location>
</feature>
<feature type="region of interest" description="Disordered" evidence="10">
    <location>
        <begin position="1"/>
        <end position="24"/>
    </location>
</feature>
<name>A0A1Q3C3D9_CEPFO</name>
<dbReference type="OrthoDB" id="60033at2759"/>